<organism evidence="2 3">
    <name type="scientific">Elysia marginata</name>
    <dbReference type="NCBI Taxonomy" id="1093978"/>
    <lineage>
        <taxon>Eukaryota</taxon>
        <taxon>Metazoa</taxon>
        <taxon>Spiralia</taxon>
        <taxon>Lophotrochozoa</taxon>
        <taxon>Mollusca</taxon>
        <taxon>Gastropoda</taxon>
        <taxon>Heterobranchia</taxon>
        <taxon>Euthyneura</taxon>
        <taxon>Panpulmonata</taxon>
        <taxon>Sacoglossa</taxon>
        <taxon>Placobranchoidea</taxon>
        <taxon>Plakobranchidae</taxon>
        <taxon>Elysia</taxon>
    </lineage>
</organism>
<reference evidence="2 3" key="1">
    <citation type="journal article" date="2021" name="Elife">
        <title>Chloroplast acquisition without the gene transfer in kleptoplastic sea slugs, Plakobranchus ocellatus.</title>
        <authorList>
            <person name="Maeda T."/>
            <person name="Takahashi S."/>
            <person name="Yoshida T."/>
            <person name="Shimamura S."/>
            <person name="Takaki Y."/>
            <person name="Nagai Y."/>
            <person name="Toyoda A."/>
            <person name="Suzuki Y."/>
            <person name="Arimoto A."/>
            <person name="Ishii H."/>
            <person name="Satoh N."/>
            <person name="Nishiyama T."/>
            <person name="Hasebe M."/>
            <person name="Maruyama T."/>
            <person name="Minagawa J."/>
            <person name="Obokata J."/>
            <person name="Shigenobu S."/>
        </authorList>
    </citation>
    <scope>NUCLEOTIDE SEQUENCE [LARGE SCALE GENOMIC DNA]</scope>
</reference>
<sequence length="94" mass="9957">MLKGTEKRLCPNALVAAVDEKTVDVLCEVDASVEQLKFMGPGVKQLCEVQLSGAAATEELSAVIVVVVVVEVVVVAIADILPFFLRGQLCSTQL</sequence>
<keyword evidence="1" id="KW-1133">Transmembrane helix</keyword>
<dbReference type="AlphaFoldDB" id="A0AAV4J677"/>
<evidence type="ECO:0000313" key="3">
    <source>
        <dbReference type="Proteomes" id="UP000762676"/>
    </source>
</evidence>
<keyword evidence="1" id="KW-0472">Membrane</keyword>
<evidence type="ECO:0000256" key="1">
    <source>
        <dbReference type="SAM" id="Phobius"/>
    </source>
</evidence>
<evidence type="ECO:0000313" key="2">
    <source>
        <dbReference type="EMBL" id="GFS17360.1"/>
    </source>
</evidence>
<proteinExistence type="predicted"/>
<dbReference type="Proteomes" id="UP000762676">
    <property type="component" value="Unassembled WGS sequence"/>
</dbReference>
<comment type="caution">
    <text evidence="2">The sequence shown here is derived from an EMBL/GenBank/DDBJ whole genome shotgun (WGS) entry which is preliminary data.</text>
</comment>
<protein>
    <submittedName>
        <fullName evidence="2">Uncharacterized protein</fullName>
    </submittedName>
</protein>
<dbReference type="EMBL" id="BMAT01002952">
    <property type="protein sequence ID" value="GFS17360.1"/>
    <property type="molecule type" value="Genomic_DNA"/>
</dbReference>
<accession>A0AAV4J677</accession>
<keyword evidence="3" id="KW-1185">Reference proteome</keyword>
<gene>
    <name evidence="2" type="ORF">ElyMa_001495500</name>
</gene>
<name>A0AAV4J677_9GAST</name>
<feature type="transmembrane region" description="Helical" evidence="1">
    <location>
        <begin position="60"/>
        <end position="85"/>
    </location>
</feature>
<keyword evidence="1" id="KW-0812">Transmembrane</keyword>